<keyword evidence="2" id="KW-1185">Reference proteome</keyword>
<sequence>MKIDINDWYLVEQPIWQFTKHGPLLKKKLLFHELLLRSAKTQRFPAKEFTLLTQSATGNKLIFD</sequence>
<name>A0ABT0VLR7_9LACO</name>
<dbReference type="EMBL" id="JAGMVS010000064">
    <property type="protein sequence ID" value="MCM2437455.1"/>
    <property type="molecule type" value="Genomic_DNA"/>
</dbReference>
<organism evidence="1 2">
    <name type="scientific">Periweissella beninensis</name>
    <dbReference type="NCBI Taxonomy" id="504936"/>
    <lineage>
        <taxon>Bacteria</taxon>
        <taxon>Bacillati</taxon>
        <taxon>Bacillota</taxon>
        <taxon>Bacilli</taxon>
        <taxon>Lactobacillales</taxon>
        <taxon>Lactobacillaceae</taxon>
        <taxon>Periweissella</taxon>
    </lineage>
</organism>
<evidence type="ECO:0000313" key="1">
    <source>
        <dbReference type="EMBL" id="MCM2437455.1"/>
    </source>
</evidence>
<reference evidence="1" key="1">
    <citation type="submission" date="2021-04" db="EMBL/GenBank/DDBJ databases">
        <title>Taxonomic assessment of Weissella genus.</title>
        <authorList>
            <person name="Fanelli F."/>
            <person name="Chieffi D."/>
            <person name="Dell'Aquila A."/>
            <person name="Gyu-Sung C."/>
            <person name="Franz C.M.A.P."/>
            <person name="Fusco V."/>
        </authorList>
    </citation>
    <scope>NUCLEOTIDE SEQUENCE</scope>
    <source>
        <strain evidence="1">LMG 25373</strain>
    </source>
</reference>
<evidence type="ECO:0000313" key="2">
    <source>
        <dbReference type="Proteomes" id="UP001057481"/>
    </source>
</evidence>
<accession>A0ABT0VLR7</accession>
<dbReference type="Proteomes" id="UP001057481">
    <property type="component" value="Unassembled WGS sequence"/>
</dbReference>
<gene>
    <name evidence="1" type="ORF">KAK10_05985</name>
</gene>
<dbReference type="RefSeq" id="WP_205143585.1">
    <property type="nucleotide sequence ID" value="NZ_JAFBDN010000007.1"/>
</dbReference>
<protein>
    <submittedName>
        <fullName evidence="1">Uncharacterized protein</fullName>
    </submittedName>
</protein>
<proteinExistence type="predicted"/>
<comment type="caution">
    <text evidence="1">The sequence shown here is derived from an EMBL/GenBank/DDBJ whole genome shotgun (WGS) entry which is preliminary data.</text>
</comment>